<dbReference type="RefSeq" id="WP_015804304.1">
    <property type="nucleotide sequence ID" value="NC_013093.1"/>
</dbReference>
<gene>
    <name evidence="1" type="ordered locus">Amir_5603</name>
</gene>
<sequence length="52" mass="5605">MKNCEACNKPCEGTRCFDCTTAPQGSCYACGASIRKEQEPYCAPCFNAGCSR</sequence>
<protein>
    <submittedName>
        <fullName evidence="1">Uncharacterized protein</fullName>
    </submittedName>
</protein>
<evidence type="ECO:0000313" key="1">
    <source>
        <dbReference type="EMBL" id="ACU39419.1"/>
    </source>
</evidence>
<dbReference type="STRING" id="446462.Amir_5603"/>
<keyword evidence="2" id="KW-1185">Reference proteome</keyword>
<proteinExistence type="predicted"/>
<dbReference type="KEGG" id="ami:Amir_5603"/>
<evidence type="ECO:0000313" key="2">
    <source>
        <dbReference type="Proteomes" id="UP000002213"/>
    </source>
</evidence>
<dbReference type="AlphaFoldDB" id="C6WC31"/>
<accession>C6WC31</accession>
<dbReference type="HOGENOM" id="CLU_3075882_0_0_11"/>
<organism evidence="1 2">
    <name type="scientific">Actinosynnema mirum (strain ATCC 29888 / DSM 43827 / JCM 3225 / NBRC 14064 / NCIMB 13271 / NRRL B-12336 / IMRU 3971 / 101)</name>
    <dbReference type="NCBI Taxonomy" id="446462"/>
    <lineage>
        <taxon>Bacteria</taxon>
        <taxon>Bacillati</taxon>
        <taxon>Actinomycetota</taxon>
        <taxon>Actinomycetes</taxon>
        <taxon>Pseudonocardiales</taxon>
        <taxon>Pseudonocardiaceae</taxon>
        <taxon>Actinosynnema</taxon>
    </lineage>
</organism>
<dbReference type="Proteomes" id="UP000002213">
    <property type="component" value="Chromosome"/>
</dbReference>
<dbReference type="EMBL" id="CP001630">
    <property type="protein sequence ID" value="ACU39419.1"/>
    <property type="molecule type" value="Genomic_DNA"/>
</dbReference>
<reference evidence="1 2" key="1">
    <citation type="journal article" date="2009" name="Stand. Genomic Sci.">
        <title>Complete genome sequence of Actinosynnema mirum type strain (101).</title>
        <authorList>
            <person name="Land M."/>
            <person name="Lapidus A."/>
            <person name="Mayilraj S."/>
            <person name="Chen F."/>
            <person name="Copeland A."/>
            <person name="Del Rio T.G."/>
            <person name="Nolan M."/>
            <person name="Lucas S."/>
            <person name="Tice H."/>
            <person name="Cheng J.F."/>
            <person name="Chertkov O."/>
            <person name="Bruce D."/>
            <person name="Goodwin L."/>
            <person name="Pitluck S."/>
            <person name="Rohde M."/>
            <person name="Goker M."/>
            <person name="Pati A."/>
            <person name="Ivanova N."/>
            <person name="Mavromatis K."/>
            <person name="Chen A."/>
            <person name="Palaniappan K."/>
            <person name="Hauser L."/>
            <person name="Chang Y.J."/>
            <person name="Jeffries C.C."/>
            <person name="Brettin T."/>
            <person name="Detter J.C."/>
            <person name="Han C."/>
            <person name="Chain P."/>
            <person name="Tindall B.J."/>
            <person name="Bristow J."/>
            <person name="Eisen J.A."/>
            <person name="Markowitz V."/>
            <person name="Hugenholtz P."/>
            <person name="Kyrpides N.C."/>
            <person name="Klenk H.P."/>
        </authorList>
    </citation>
    <scope>NUCLEOTIDE SEQUENCE [LARGE SCALE GENOMIC DNA]</scope>
    <source>
        <strain evidence="2">ATCC 29888 / DSM 43827 / JCM 3225 / NBRC 14064 / NCIMB 13271 / NRRL B-12336 / IMRU 3971 / 101</strain>
    </source>
</reference>
<name>C6WC31_ACTMD</name>